<dbReference type="AlphaFoldDB" id="A0A1I5WV29"/>
<dbReference type="STRING" id="1227077.SAMN04515668_1504"/>
<keyword evidence="3" id="KW-1185">Reference proteome</keyword>
<proteinExistence type="predicted"/>
<gene>
    <name evidence="2" type="ORF">SAMN04515668_1504</name>
</gene>
<reference evidence="3" key="1">
    <citation type="submission" date="2016-10" db="EMBL/GenBank/DDBJ databases">
        <authorList>
            <person name="Varghese N."/>
            <person name="Submissions S."/>
        </authorList>
    </citation>
    <scope>NUCLEOTIDE SEQUENCE [LARGE SCALE GENOMIC DNA]</scope>
    <source>
        <strain evidence="3">OR362-8,ATCC BAA-1266,JCM 13504</strain>
    </source>
</reference>
<feature type="signal peptide" evidence="1">
    <location>
        <begin position="1"/>
        <end position="21"/>
    </location>
</feature>
<protein>
    <submittedName>
        <fullName evidence="2">Uncharacterized protein</fullName>
    </submittedName>
</protein>
<evidence type="ECO:0000256" key="1">
    <source>
        <dbReference type="SAM" id="SignalP"/>
    </source>
</evidence>
<keyword evidence="1" id="KW-0732">Signal</keyword>
<feature type="chain" id="PRO_5011636310" evidence="1">
    <location>
        <begin position="22"/>
        <end position="411"/>
    </location>
</feature>
<dbReference type="RefSeq" id="WP_092670677.1">
    <property type="nucleotide sequence ID" value="NZ_FOXS01000002.1"/>
</dbReference>
<dbReference type="OrthoDB" id="867741at2"/>
<sequence length="411" mass="43619">MQHLLSPKNLALAFLASMALASCKKDGEDATPADVDAGKEFRYVRVLVADEQSNKLTQIVPRDAAITSVDADFPLGTLYPTASGRFAAVMYGSQNLVKMFDTGLEWHGDHVDVKGSPKWGTIQSTAARPSHFKSKGTESLIFNDGDGTLSVANEPSFHNSGAQFTVINAGLLPHHGAMAHYSNDTYAVTTASASGANPTRVQVINKTGALVHASTLQTGAIHGNASDGEDAVFGAWETTANANGGILVVNKNGQQRFIPNPAGFGAARLGTVLYAQEARKFIGYSNAKGAYMVNLTSNQLTPIYTGTDAIQAKTDYAGKNLLVLSLDGKLRVYNLATGALRKEGNVIPATPAADSFKPVLEATDRFAYIAVPALGEVHQIKLDDFTTVVKHKVSARPVRLTVLGYESDATH</sequence>
<accession>A0A1I5WV29</accession>
<evidence type="ECO:0000313" key="3">
    <source>
        <dbReference type="Proteomes" id="UP000199029"/>
    </source>
</evidence>
<organism evidence="2 3">
    <name type="scientific">Hymenobacter arizonensis</name>
    <name type="common">Siccationidurans arizonensis</name>
    <dbReference type="NCBI Taxonomy" id="1227077"/>
    <lineage>
        <taxon>Bacteria</taxon>
        <taxon>Pseudomonadati</taxon>
        <taxon>Bacteroidota</taxon>
        <taxon>Cytophagia</taxon>
        <taxon>Cytophagales</taxon>
        <taxon>Hymenobacteraceae</taxon>
        <taxon>Hymenobacter</taxon>
    </lineage>
</organism>
<evidence type="ECO:0000313" key="2">
    <source>
        <dbReference type="EMBL" id="SFQ23540.1"/>
    </source>
</evidence>
<dbReference type="EMBL" id="FOXS01000002">
    <property type="protein sequence ID" value="SFQ23540.1"/>
    <property type="molecule type" value="Genomic_DNA"/>
</dbReference>
<dbReference type="Proteomes" id="UP000199029">
    <property type="component" value="Unassembled WGS sequence"/>
</dbReference>
<dbReference type="SUPFAM" id="SSF69304">
    <property type="entry name" value="Tricorn protease N-terminal domain"/>
    <property type="match status" value="1"/>
</dbReference>
<name>A0A1I5WV29_HYMAR</name>